<comment type="caution">
    <text evidence="2">The sequence shown here is derived from an EMBL/GenBank/DDBJ whole genome shotgun (WGS) entry which is preliminary data.</text>
</comment>
<keyword evidence="3" id="KW-1185">Reference proteome</keyword>
<dbReference type="EMBL" id="QAPG01000057">
    <property type="protein sequence ID" value="TDZ33908.1"/>
    <property type="molecule type" value="Genomic_DNA"/>
</dbReference>
<feature type="compositionally biased region" description="Polar residues" evidence="1">
    <location>
        <begin position="1"/>
        <end position="12"/>
    </location>
</feature>
<gene>
    <name evidence="2" type="ORF">C8035_v000578</name>
</gene>
<proteinExistence type="predicted"/>
<evidence type="ECO:0000256" key="1">
    <source>
        <dbReference type="SAM" id="MobiDB-lite"/>
    </source>
</evidence>
<accession>A0A4R8Q6K6</accession>
<name>A0A4R8Q6K6_9PEZI</name>
<protein>
    <submittedName>
        <fullName evidence="2">Uncharacterized protein</fullName>
    </submittedName>
</protein>
<feature type="region of interest" description="Disordered" evidence="1">
    <location>
        <begin position="1"/>
        <end position="40"/>
    </location>
</feature>
<sequence>MGKTAPISTPSSLDLGYKSQASTVRRPYEETNVGNHGEELVLPDQDHASSFLSIFMCDIDTRSRSHEDTWLLPGPSPRISARDSPPESDDASNMNRYSLPSGDPGMPPTPPASSRALRLLTACLLAAACVLMLNEPPYCTLGA</sequence>
<dbReference type="AlphaFoldDB" id="A0A4R8Q6K6"/>
<feature type="region of interest" description="Disordered" evidence="1">
    <location>
        <begin position="66"/>
        <end position="113"/>
    </location>
</feature>
<reference evidence="2 3" key="1">
    <citation type="submission" date="2018-11" db="EMBL/GenBank/DDBJ databases">
        <title>Genome sequence and assembly of Colletotrichum spinosum.</title>
        <authorList>
            <person name="Gan P."/>
            <person name="Shirasu K."/>
        </authorList>
    </citation>
    <scope>NUCLEOTIDE SEQUENCE [LARGE SCALE GENOMIC DNA]</scope>
    <source>
        <strain evidence="2 3">CBS 515.97</strain>
    </source>
</reference>
<evidence type="ECO:0000313" key="3">
    <source>
        <dbReference type="Proteomes" id="UP000295083"/>
    </source>
</evidence>
<organism evidence="2 3">
    <name type="scientific">Colletotrichum spinosum</name>
    <dbReference type="NCBI Taxonomy" id="1347390"/>
    <lineage>
        <taxon>Eukaryota</taxon>
        <taxon>Fungi</taxon>
        <taxon>Dikarya</taxon>
        <taxon>Ascomycota</taxon>
        <taxon>Pezizomycotina</taxon>
        <taxon>Sordariomycetes</taxon>
        <taxon>Hypocreomycetidae</taxon>
        <taxon>Glomerellales</taxon>
        <taxon>Glomerellaceae</taxon>
        <taxon>Colletotrichum</taxon>
        <taxon>Colletotrichum orbiculare species complex</taxon>
    </lineage>
</organism>
<dbReference type="Proteomes" id="UP000295083">
    <property type="component" value="Unassembled WGS sequence"/>
</dbReference>
<evidence type="ECO:0000313" key="2">
    <source>
        <dbReference type="EMBL" id="TDZ33908.1"/>
    </source>
</evidence>